<dbReference type="InterPro" id="IPR043754">
    <property type="entry name" value="DUF5700"/>
</dbReference>
<sequence length="342" mass="40497">MDFKIRYSTVKPMLELCQKLKDGKLEREELNGLLSHEDYEIEFERYEGRVSKNEFIEYFLNLMDLTEKDICNEDLKIHHKYYKDLLDNLEFYVEKNNELSRLTPELFKEQIEIALRGLPDDINLPDLNFIFTIGIGQSFGYVHKNNMHFDFLQLVKNMSIDDFCASIAHEVHHVGMNLIYENIDINTISLEELFYLYFSGEGLAVKYCNNAEGVLSKSIYDGPKNVGLDSFTWEYLNNDFDNTMRQFKKTIEDIRNNVIKSREELEKHIAEYWMNPYMDGQSKDEIPRLKHFRLYSFGNDIWGIIHDCFGKETVYDTVKNPGKFKDVYNSALEKLGREEYKI</sequence>
<dbReference type="Proteomes" id="UP000671862">
    <property type="component" value="Chromosome"/>
</dbReference>
<feature type="coiled-coil region" evidence="1">
    <location>
        <begin position="237"/>
        <end position="271"/>
    </location>
</feature>
<name>A0ABX7S6Y0_9BACT</name>
<proteinExistence type="predicted"/>
<evidence type="ECO:0000256" key="1">
    <source>
        <dbReference type="SAM" id="Coils"/>
    </source>
</evidence>
<keyword evidence="3" id="KW-1185">Reference proteome</keyword>
<gene>
    <name evidence="2" type="ORF">JYK00_07310</name>
</gene>
<dbReference type="Pfam" id="PF18958">
    <property type="entry name" value="DUF5700"/>
    <property type="match status" value="1"/>
</dbReference>
<accession>A0ABX7S6Y0</accession>
<organism evidence="2 3">
    <name type="scientific">Thermosipho ferrireducens</name>
    <dbReference type="NCBI Taxonomy" id="2571116"/>
    <lineage>
        <taxon>Bacteria</taxon>
        <taxon>Thermotogati</taxon>
        <taxon>Thermotogota</taxon>
        <taxon>Thermotogae</taxon>
        <taxon>Thermotogales</taxon>
        <taxon>Fervidobacteriaceae</taxon>
        <taxon>Thermosipho</taxon>
    </lineage>
</organism>
<dbReference type="RefSeq" id="WP_207566260.1">
    <property type="nucleotide sequence ID" value="NZ_CP071446.1"/>
</dbReference>
<keyword evidence="1" id="KW-0175">Coiled coil</keyword>
<dbReference type="EMBL" id="CP071446">
    <property type="protein sequence ID" value="QTA37535.1"/>
    <property type="molecule type" value="Genomic_DNA"/>
</dbReference>
<evidence type="ECO:0000313" key="3">
    <source>
        <dbReference type="Proteomes" id="UP000671862"/>
    </source>
</evidence>
<reference evidence="2 3" key="1">
    <citation type="submission" date="2021-03" db="EMBL/GenBank/DDBJ databases">
        <title>Thermosipho ferrireducens sp.nov., an anaerobic thermophilic iron-reducing bacterium isolated from a deep-sea hydrothermal sulfide deposits.</title>
        <authorList>
            <person name="Zeng X."/>
            <person name="Chen Y."/>
            <person name="Shao Z."/>
        </authorList>
    </citation>
    <scope>NUCLEOTIDE SEQUENCE [LARGE SCALE GENOMIC DNA]</scope>
    <source>
        <strain evidence="2 3">JL129W03</strain>
    </source>
</reference>
<evidence type="ECO:0000313" key="2">
    <source>
        <dbReference type="EMBL" id="QTA37535.1"/>
    </source>
</evidence>
<protein>
    <submittedName>
        <fullName evidence="2">Uncharacterized protein</fullName>
    </submittedName>
</protein>